<dbReference type="Proteomes" id="UP000320707">
    <property type="component" value="Unassembled WGS sequence"/>
</dbReference>
<dbReference type="EMBL" id="SRMI01000008">
    <property type="protein sequence ID" value="TVY64896.1"/>
    <property type="molecule type" value="Genomic_DNA"/>
</dbReference>
<organism evidence="1 2">
    <name type="scientific">Fusarium oxysporum f. sp. cubense</name>
    <dbReference type="NCBI Taxonomy" id="61366"/>
    <lineage>
        <taxon>Eukaryota</taxon>
        <taxon>Fungi</taxon>
        <taxon>Dikarya</taxon>
        <taxon>Ascomycota</taxon>
        <taxon>Pezizomycotina</taxon>
        <taxon>Sordariomycetes</taxon>
        <taxon>Hypocreomycetidae</taxon>
        <taxon>Hypocreales</taxon>
        <taxon>Nectriaceae</taxon>
        <taxon>Fusarium</taxon>
        <taxon>Fusarium oxysporum species complex</taxon>
    </lineage>
</organism>
<evidence type="ECO:0000313" key="2">
    <source>
        <dbReference type="Proteomes" id="UP000320707"/>
    </source>
</evidence>
<comment type="caution">
    <text evidence="1">The sequence shown here is derived from an EMBL/GenBank/DDBJ whole genome shotgun (WGS) entry which is preliminary data.</text>
</comment>
<evidence type="ECO:0000313" key="1">
    <source>
        <dbReference type="EMBL" id="TVY64896.1"/>
    </source>
</evidence>
<name>A0A559KXF8_FUSOC</name>
<protein>
    <submittedName>
        <fullName evidence="1">Uncharacterized protein</fullName>
    </submittedName>
</protein>
<gene>
    <name evidence="1" type="ORF">Focb16_v016408</name>
</gene>
<dbReference type="AlphaFoldDB" id="A0A559KXF8"/>
<accession>A0A559KXF8</accession>
<proteinExistence type="predicted"/>
<sequence length="137" mass="15440">MDLSQIGALPYLKVLALGSYIFTNERETDWIASLKRSNRSGGLEEPYLDDCPILHKAGQYGPLTTGGYPVPGTVIYGVGQNKNTYIFENSIKWHHVLSGWKNSMRGLKKFVMGGKDWSYEFLTTKAILQQDEYADID</sequence>
<reference evidence="1 2" key="1">
    <citation type="journal article" date="2019" name="Microbiol. Resour. Announc.">
        <title>High-quality draft genome sequence of Fusarium oxysporum f. sp. cubense strain 160527, a causal agent of Panama disease.</title>
        <authorList>
            <person name="Asai S."/>
            <person name="Ayukawa Y."/>
            <person name="Gan P."/>
            <person name="Masuda S."/>
            <person name="Komatsu K."/>
            <person name="Shirasu K."/>
            <person name="Arie T."/>
        </authorList>
    </citation>
    <scope>NUCLEOTIDE SEQUENCE [LARGE SCALE GENOMIC DNA]</scope>
    <source>
        <strain evidence="1 2">160527</strain>
    </source>
</reference>